<organism evidence="9">
    <name type="scientific">Saccharomyces cerevisiae</name>
    <name type="common">Baker's yeast</name>
    <dbReference type="NCBI Taxonomy" id="4932"/>
    <lineage>
        <taxon>Eukaryota</taxon>
        <taxon>Fungi</taxon>
        <taxon>Dikarya</taxon>
        <taxon>Ascomycota</taxon>
        <taxon>Saccharomycotina</taxon>
        <taxon>Saccharomycetes</taxon>
        <taxon>Saccharomycetales</taxon>
        <taxon>Saccharomycetaceae</taxon>
        <taxon>Saccharomyces</taxon>
    </lineage>
</organism>
<dbReference type="Pfam" id="PF00122">
    <property type="entry name" value="E1-E2_ATPase"/>
    <property type="match status" value="1"/>
</dbReference>
<dbReference type="GO" id="GO:0016887">
    <property type="term" value="F:ATP hydrolysis activity"/>
    <property type="evidence" value="ECO:0007669"/>
    <property type="project" value="InterPro"/>
</dbReference>
<dbReference type="Pfam" id="PF00702">
    <property type="entry name" value="Hydrolase"/>
    <property type="match status" value="1"/>
</dbReference>
<keyword evidence="2 7" id="KW-0812">Transmembrane</keyword>
<dbReference type="SFLD" id="SFLDS00003">
    <property type="entry name" value="Haloacid_Dehalogenase"/>
    <property type="match status" value="1"/>
</dbReference>
<accession>E9P982</accession>
<dbReference type="InterPro" id="IPR023214">
    <property type="entry name" value="HAD_sf"/>
</dbReference>
<dbReference type="EMBL" id="D43776">
    <property type="protein sequence ID" value="BAA07831.1"/>
    <property type="molecule type" value="Genomic_DNA"/>
</dbReference>
<dbReference type="InterPro" id="IPR008250">
    <property type="entry name" value="ATPase_P-typ_transduc_dom_A_sf"/>
</dbReference>
<dbReference type="NCBIfam" id="TIGR01525">
    <property type="entry name" value="ATPase-IB_hvy"/>
    <property type="match status" value="1"/>
</dbReference>
<evidence type="ECO:0000256" key="3">
    <source>
        <dbReference type="ARBA" id="ARBA00022723"/>
    </source>
</evidence>
<feature type="transmembrane region" description="Helical" evidence="7">
    <location>
        <begin position="609"/>
        <end position="629"/>
    </location>
</feature>
<evidence type="ECO:0000256" key="7">
    <source>
        <dbReference type="RuleBase" id="RU362081"/>
    </source>
</evidence>
<dbReference type="SUPFAM" id="SSF81665">
    <property type="entry name" value="Calcium ATPase, transmembrane domain M"/>
    <property type="match status" value="1"/>
</dbReference>
<feature type="transmembrane region" description="Helical" evidence="7">
    <location>
        <begin position="825"/>
        <end position="847"/>
    </location>
</feature>
<feature type="transmembrane region" description="Helical" evidence="7">
    <location>
        <begin position="1208"/>
        <end position="1230"/>
    </location>
</feature>
<dbReference type="FunFam" id="3.30.70.100:FF:000074">
    <property type="entry name" value="P-type cation-transporting ATPase"/>
    <property type="match status" value="1"/>
</dbReference>
<dbReference type="NCBIfam" id="TIGR01511">
    <property type="entry name" value="ATPase-IB1_Cu"/>
    <property type="match status" value="1"/>
</dbReference>
<dbReference type="InterPro" id="IPR023298">
    <property type="entry name" value="ATPase_P-typ_TM_dom_sf"/>
</dbReference>
<dbReference type="PRINTS" id="PR00943">
    <property type="entry name" value="CUATPASE"/>
</dbReference>
<feature type="transmembrane region" description="Helical" evidence="7">
    <location>
        <begin position="574"/>
        <end position="597"/>
    </location>
</feature>
<dbReference type="GO" id="GO:0030003">
    <property type="term" value="P:intracellular monoatomic cation homeostasis"/>
    <property type="evidence" value="ECO:0007669"/>
    <property type="project" value="UniProtKB-ARBA"/>
</dbReference>
<evidence type="ECO:0000256" key="6">
    <source>
        <dbReference type="ARBA" id="ARBA00023136"/>
    </source>
</evidence>
<dbReference type="Gene3D" id="2.70.150.10">
    <property type="entry name" value="Calcium-transporting ATPase, cytoplasmic transduction domain A"/>
    <property type="match status" value="1"/>
</dbReference>
<proteinExistence type="inferred from homology"/>
<evidence type="ECO:0000256" key="1">
    <source>
        <dbReference type="ARBA" id="ARBA00004370"/>
    </source>
</evidence>
<reference evidence="9" key="1">
    <citation type="submission" date="1994-12" db="EMBL/GenBank/DDBJ databases">
        <title>An yeast metal transporting ATPase that is implicated in germination of spore.</title>
        <authorList>
            <person name="Tabata K."/>
            <person name="Nakashima K."/>
            <person name="Gotoh A."/>
            <person name="Momoi H."/>
            <person name="Mizuno T."/>
        </authorList>
    </citation>
    <scope>NUCLEOTIDE SEQUENCE</scope>
    <source>
        <strain evidence="9">DC5rho0</strain>
    </source>
</reference>
<dbReference type="VEuPathDB" id="FungiDB:YBR295W"/>
<dbReference type="InterPro" id="IPR018303">
    <property type="entry name" value="ATPase_P-typ_P_site"/>
</dbReference>
<dbReference type="PANTHER" id="PTHR46594:SF4">
    <property type="entry name" value="P-TYPE CATION-TRANSPORTING ATPASE"/>
    <property type="match status" value="1"/>
</dbReference>
<dbReference type="PROSITE" id="PS50846">
    <property type="entry name" value="HMA_2"/>
    <property type="match status" value="1"/>
</dbReference>
<protein>
    <submittedName>
        <fullName evidence="9">P-type ATPase</fullName>
    </submittedName>
</protein>
<keyword evidence="7" id="KW-0547">Nucleotide-binding</keyword>
<dbReference type="Gene3D" id="3.40.50.1000">
    <property type="entry name" value="HAD superfamily/HAD-like"/>
    <property type="match status" value="1"/>
</dbReference>
<keyword evidence="4" id="KW-1278">Translocase</keyword>
<dbReference type="CDD" id="cd00371">
    <property type="entry name" value="HMA"/>
    <property type="match status" value="1"/>
</dbReference>
<dbReference type="AlphaFoldDB" id="E9P982"/>
<dbReference type="InterPro" id="IPR023299">
    <property type="entry name" value="ATPase_P-typ_cyto_dom_N"/>
</dbReference>
<dbReference type="SUPFAM" id="SSF81653">
    <property type="entry name" value="Calcium ATPase, transduction domain A"/>
    <property type="match status" value="1"/>
</dbReference>
<keyword evidence="5 7" id="KW-1133">Transmembrane helix</keyword>
<dbReference type="Pfam" id="PF24534">
    <property type="entry name" value="HMA_PCA1"/>
    <property type="match status" value="1"/>
</dbReference>
<feature type="transmembrane region" description="Helical" evidence="7">
    <location>
        <begin position="1181"/>
        <end position="1202"/>
    </location>
</feature>
<dbReference type="NCBIfam" id="TIGR01494">
    <property type="entry name" value="ATPase_P-type"/>
    <property type="match status" value="1"/>
</dbReference>
<dbReference type="SFLD" id="SFLDG00002">
    <property type="entry name" value="C1.7:_P-type_atpase_like"/>
    <property type="match status" value="1"/>
</dbReference>
<dbReference type="InterPro" id="IPR036412">
    <property type="entry name" value="HAD-like_sf"/>
</dbReference>
<feature type="transmembrane region" description="Helical" evidence="7">
    <location>
        <begin position="641"/>
        <end position="662"/>
    </location>
</feature>
<evidence type="ECO:0000259" key="8">
    <source>
        <dbReference type="PROSITE" id="PS50846"/>
    </source>
</evidence>
<keyword evidence="6 7" id="KW-0472">Membrane</keyword>
<dbReference type="GO" id="GO:0019829">
    <property type="term" value="F:ATPase-coupled monoatomic cation transmembrane transporter activity"/>
    <property type="evidence" value="ECO:0007669"/>
    <property type="project" value="InterPro"/>
</dbReference>
<keyword evidence="3 7" id="KW-0479">Metal-binding</keyword>
<dbReference type="GO" id="GO:0016020">
    <property type="term" value="C:membrane"/>
    <property type="evidence" value="ECO:0007669"/>
    <property type="project" value="UniProtKB-SubCell"/>
</dbReference>
<evidence type="ECO:0000256" key="4">
    <source>
        <dbReference type="ARBA" id="ARBA00022967"/>
    </source>
</evidence>
<dbReference type="InterPro" id="IPR006121">
    <property type="entry name" value="HMA_dom"/>
</dbReference>
<dbReference type="SUPFAM" id="SSF55008">
    <property type="entry name" value="HMA, heavy metal-associated domain"/>
    <property type="match status" value="1"/>
</dbReference>
<keyword evidence="7" id="KW-0067">ATP-binding</keyword>
<dbReference type="FunFam" id="2.70.150.10:FF:000002">
    <property type="entry name" value="Copper-transporting ATPase 1, putative"/>
    <property type="match status" value="1"/>
</dbReference>
<evidence type="ECO:0000256" key="2">
    <source>
        <dbReference type="ARBA" id="ARBA00022692"/>
    </source>
</evidence>
<dbReference type="InterPro" id="IPR059000">
    <property type="entry name" value="ATPase_P-type_domA"/>
</dbReference>
<dbReference type="SFLD" id="SFLDF00027">
    <property type="entry name" value="p-type_atpase"/>
    <property type="match status" value="1"/>
</dbReference>
<feature type="domain" description="HMA" evidence="8">
    <location>
        <begin position="426"/>
        <end position="493"/>
    </location>
</feature>
<dbReference type="InterPro" id="IPR044492">
    <property type="entry name" value="P_typ_ATPase_HD_dom"/>
</dbReference>
<dbReference type="InterPro" id="IPR001757">
    <property type="entry name" value="P_typ_ATPase"/>
</dbReference>
<comment type="similarity">
    <text evidence="7">Belongs to the cation transport ATPase (P-type) (TC 3.A.3) family. Type IB subfamily.</text>
</comment>
<sequence length="1232" mass="133715">MLPGFIQRKSPKLLITMKPEKLFSGLGTSDGEYGVVNSENISIDAMQDNRGECHRRSIEMHANDNLGLVSQRDCTNRPKITPQECLSETEQICHHGENRTKAGLDVDDAETGGDHTNESRVDECCAEKVNDTETGLDVDSCCGDAQTGGDHTNESCVDGCCVRDSSVMVEEVTGSCEAVSSKEQLLTSFEVVPSKSEGLQSIHDIRETTRCNTNSNQHTGKGRLCIESSDSTLKKRSCKVSRQKIEVSSKPECCNISCVERIASRSCEKRTFKGSTNVGISGSSSTDSLSEKFFSEQYSRMYNRYSSILKNLGCICNYLRTLGKESCCLPKVRFCSGEGASKKTKYSYRNSSGCLTKKKTHGDKERLSNDNGHADFVCSKSCCTKMKDCAVTSTISGHSSSEISRIVSMEPIENHLNLEAGSTGTEHIVLSVSGMSCTGCESKLKKSFGALKCVHGLKTSLILSQAEFNLDLAQGSVKDVIKHLSKTTEFKYEQISNHGSTIDVVVPYAAKDFINEEWPQGVTELKIVERNIIRIYFDPKVIGARDLVNEGWSVPVSIAPFSCHPTIEVGRKHLVRVGCTTALSIILTIPILVMAWAPQLREKISTISASMVLATIIQFVIAGPFYLNALKSLIFSRLIEMDLLIVLSTSAAYIFSIVSFGYFVVGRPLSTEQFFETSSLLVTLIMVGRFVSELARHRAVKSISVRSLQASSAILVDKTGKETEINIRLLQYGDIFKVLPDSRIPTDGTVISGSSEVDEALITGESMPVPKKCQSIVVAGSVNGTGTLFVKLSKLPGNNTISTIATMVDEAKLTKPKIQNIADKIASYFVPTIIGITVVTFCVWIAVGIRVEKQSRSDAVIQAIIYAITVLIVSCPCVIGLAVPIVFVIASGVAAKRGVIFKSAESIEVAHNTSHVVFDKTGTLTEGKLTVVHETVRGDRHNSQSLLLGLTEGIKHPVSMAIASYLKEKGVSAQNVSNTKAVTGKRVEGTSYSGLKLQGGNCRWLGHNNDPDVRKALEQGYSVFCFSVNGSVTAVYALEDSLRADAVCTINLLRQRGISLHILSGDDDGAVRSMAARLGIESSNIRSHATPAEKSEYIKDIVEGRNCDSSSQSKRPVVVFCGDGTNDAIGLTQATIGVHINEGSEVAKLAADVVMLKPKLNNILTMITVSQKAMFRVKLNFLWSFTYNLFAILLAAGAFVDFHIPPEYAGLGELVSILPVIFVAILLRYAKI</sequence>
<feature type="transmembrane region" description="Helical" evidence="7">
    <location>
        <begin position="859"/>
        <end position="890"/>
    </location>
</feature>
<evidence type="ECO:0000313" key="9">
    <source>
        <dbReference type="EMBL" id="BAA07831.1"/>
    </source>
</evidence>
<dbReference type="SUPFAM" id="SSF56784">
    <property type="entry name" value="HAD-like"/>
    <property type="match status" value="1"/>
</dbReference>
<dbReference type="Gene3D" id="3.30.70.100">
    <property type="match status" value="1"/>
</dbReference>
<dbReference type="GO" id="GO:0005524">
    <property type="term" value="F:ATP binding"/>
    <property type="evidence" value="ECO:0007669"/>
    <property type="project" value="UniProtKB-UniRule"/>
</dbReference>
<dbReference type="InterPro" id="IPR056236">
    <property type="entry name" value="HMA_PCA1"/>
</dbReference>
<dbReference type="PANTHER" id="PTHR46594">
    <property type="entry name" value="P-TYPE CATION-TRANSPORTING ATPASE"/>
    <property type="match status" value="1"/>
</dbReference>
<dbReference type="Gene3D" id="3.40.1110.10">
    <property type="entry name" value="Calcium-transporting ATPase, cytoplasmic domain N"/>
    <property type="match status" value="1"/>
</dbReference>
<dbReference type="PRINTS" id="PR00119">
    <property type="entry name" value="CATATPASE"/>
</dbReference>
<dbReference type="GO" id="GO:0046872">
    <property type="term" value="F:metal ion binding"/>
    <property type="evidence" value="ECO:0007669"/>
    <property type="project" value="UniProtKB-KW"/>
</dbReference>
<dbReference type="PROSITE" id="PS00154">
    <property type="entry name" value="ATPASE_E1_E2"/>
    <property type="match status" value="1"/>
</dbReference>
<name>E9P982_YEASX</name>
<dbReference type="InterPro" id="IPR027256">
    <property type="entry name" value="P-typ_ATPase_IB"/>
</dbReference>
<evidence type="ECO:0000256" key="5">
    <source>
        <dbReference type="ARBA" id="ARBA00022989"/>
    </source>
</evidence>
<comment type="subcellular location">
    <subcellularLocation>
        <location evidence="1 7">Membrane</location>
    </subcellularLocation>
</comment>
<dbReference type="InterPro" id="IPR036163">
    <property type="entry name" value="HMA_dom_sf"/>
</dbReference>
<gene>
    <name evidence="9" type="primary">pay2</name>
</gene>